<keyword evidence="11" id="KW-1185">Reference proteome</keyword>
<evidence type="ECO:0000256" key="5">
    <source>
        <dbReference type="ARBA" id="ARBA00022842"/>
    </source>
</evidence>
<keyword evidence="4" id="KW-0547">Nucleotide-binding</keyword>
<evidence type="ECO:0000256" key="3">
    <source>
        <dbReference type="ARBA" id="ARBA00022723"/>
    </source>
</evidence>
<evidence type="ECO:0000256" key="6">
    <source>
        <dbReference type="ARBA" id="ARBA00023134"/>
    </source>
</evidence>
<dbReference type="EMBL" id="JBHSFP010000011">
    <property type="protein sequence ID" value="MFC4532656.1"/>
    <property type="molecule type" value="Genomic_DNA"/>
</dbReference>
<dbReference type="CDD" id="cd02503">
    <property type="entry name" value="MobA"/>
    <property type="match status" value="1"/>
</dbReference>
<dbReference type="Gene3D" id="3.90.550.10">
    <property type="entry name" value="Spore Coat Polysaccharide Biosynthesis Protein SpsA, Chain A"/>
    <property type="match status" value="1"/>
</dbReference>
<feature type="domain" description="MobA-like NTP transferase" evidence="9">
    <location>
        <begin position="35"/>
        <end position="180"/>
    </location>
</feature>
<keyword evidence="10" id="KW-0548">Nucleotidyltransferase</keyword>
<proteinExistence type="predicted"/>
<dbReference type="InterPro" id="IPR013482">
    <property type="entry name" value="Molybde_CF_guanTrfase"/>
</dbReference>
<reference evidence="11" key="1">
    <citation type="journal article" date="2019" name="Int. J. Syst. Evol. Microbiol.">
        <title>The Global Catalogue of Microorganisms (GCM) 10K type strain sequencing project: providing services to taxonomists for standard genome sequencing and annotation.</title>
        <authorList>
            <consortium name="The Broad Institute Genomics Platform"/>
            <consortium name="The Broad Institute Genome Sequencing Center for Infectious Disease"/>
            <person name="Wu L."/>
            <person name="Ma J."/>
        </authorList>
    </citation>
    <scope>NUCLEOTIDE SEQUENCE [LARGE SCALE GENOMIC DNA]</scope>
    <source>
        <strain evidence="11">CGMCC 4.7132</strain>
    </source>
</reference>
<evidence type="ECO:0000259" key="9">
    <source>
        <dbReference type="Pfam" id="PF12804"/>
    </source>
</evidence>
<dbReference type="GO" id="GO:0016779">
    <property type="term" value="F:nucleotidyltransferase activity"/>
    <property type="evidence" value="ECO:0007669"/>
    <property type="project" value="UniProtKB-KW"/>
</dbReference>
<evidence type="ECO:0000313" key="11">
    <source>
        <dbReference type="Proteomes" id="UP001596004"/>
    </source>
</evidence>
<name>A0ABV9CHX9_9ACTN</name>
<dbReference type="Proteomes" id="UP001596004">
    <property type="component" value="Unassembled WGS sequence"/>
</dbReference>
<dbReference type="RefSeq" id="WP_380841517.1">
    <property type="nucleotide sequence ID" value="NZ_JBHSFP010000011.1"/>
</dbReference>
<keyword evidence="1" id="KW-0963">Cytoplasm</keyword>
<evidence type="ECO:0000256" key="7">
    <source>
        <dbReference type="ARBA" id="ARBA00023150"/>
    </source>
</evidence>
<keyword evidence="3" id="KW-0479">Metal-binding</keyword>
<sequence>MGAAPPGPPGDAVAPAEPAGPSRDAAAPAGPPYDAVVLAGGLARRLGGEDKPGVSVGGLTLVERVVAAVPGAGRLIVVGPRRPGLPRAEFVREHPPGGGPVPALRAGLTRSRAPWVALLAADLPFLLPEHVTALLSAAQGRRGAVLVDDGGREQWLTGVWRAETLSRALAGYGGRSLYGLLGPLDPARLALPVGDGGLVPWFDCDTIDDVRDARRLTPRGVAEPSSGPHAAADRERP</sequence>
<evidence type="ECO:0000256" key="4">
    <source>
        <dbReference type="ARBA" id="ARBA00022741"/>
    </source>
</evidence>
<protein>
    <submittedName>
        <fullName evidence="10">Molybdenum cofactor guanylyltransferase</fullName>
    </submittedName>
</protein>
<keyword evidence="6" id="KW-0342">GTP-binding</keyword>
<evidence type="ECO:0000256" key="2">
    <source>
        <dbReference type="ARBA" id="ARBA00022679"/>
    </source>
</evidence>
<evidence type="ECO:0000313" key="10">
    <source>
        <dbReference type="EMBL" id="MFC4532656.1"/>
    </source>
</evidence>
<comment type="caution">
    <text evidence="10">The sequence shown here is derived from an EMBL/GenBank/DDBJ whole genome shotgun (WGS) entry which is preliminary data.</text>
</comment>
<feature type="region of interest" description="Disordered" evidence="8">
    <location>
        <begin position="216"/>
        <end position="237"/>
    </location>
</feature>
<evidence type="ECO:0000256" key="1">
    <source>
        <dbReference type="ARBA" id="ARBA00022490"/>
    </source>
</evidence>
<feature type="compositionally biased region" description="Low complexity" evidence="8">
    <location>
        <begin position="10"/>
        <end position="28"/>
    </location>
</feature>
<dbReference type="SUPFAM" id="SSF53448">
    <property type="entry name" value="Nucleotide-diphospho-sugar transferases"/>
    <property type="match status" value="1"/>
</dbReference>
<dbReference type="Pfam" id="PF12804">
    <property type="entry name" value="NTP_transf_3"/>
    <property type="match status" value="1"/>
</dbReference>
<dbReference type="PANTHER" id="PTHR19136">
    <property type="entry name" value="MOLYBDENUM COFACTOR GUANYLYLTRANSFERASE"/>
    <property type="match status" value="1"/>
</dbReference>
<feature type="region of interest" description="Disordered" evidence="8">
    <location>
        <begin position="1"/>
        <end position="29"/>
    </location>
</feature>
<organism evidence="10 11">
    <name type="scientific">Sphaerisporangium dianthi</name>
    <dbReference type="NCBI Taxonomy" id="1436120"/>
    <lineage>
        <taxon>Bacteria</taxon>
        <taxon>Bacillati</taxon>
        <taxon>Actinomycetota</taxon>
        <taxon>Actinomycetes</taxon>
        <taxon>Streptosporangiales</taxon>
        <taxon>Streptosporangiaceae</taxon>
        <taxon>Sphaerisporangium</taxon>
    </lineage>
</organism>
<keyword evidence="2" id="KW-0808">Transferase</keyword>
<keyword evidence="7" id="KW-0501">Molybdenum cofactor biosynthesis</keyword>
<evidence type="ECO:0000256" key="8">
    <source>
        <dbReference type="SAM" id="MobiDB-lite"/>
    </source>
</evidence>
<accession>A0ABV9CHX9</accession>
<gene>
    <name evidence="10" type="ORF">ACFO60_17915</name>
</gene>
<dbReference type="InterPro" id="IPR029044">
    <property type="entry name" value="Nucleotide-diphossugar_trans"/>
</dbReference>
<dbReference type="PANTHER" id="PTHR19136:SF81">
    <property type="entry name" value="MOLYBDENUM COFACTOR GUANYLYLTRANSFERASE"/>
    <property type="match status" value="1"/>
</dbReference>
<dbReference type="InterPro" id="IPR025877">
    <property type="entry name" value="MobA-like_NTP_Trfase"/>
</dbReference>
<keyword evidence="5" id="KW-0460">Magnesium</keyword>